<dbReference type="HOGENOM" id="CLU_1514744_0_0_11"/>
<dbReference type="AlphaFoldDB" id="C7M151"/>
<organism evidence="1 2">
    <name type="scientific">Acidimicrobium ferrooxidans (strain DSM 10331 / JCM 15462 / NBRC 103882 / ICP)</name>
    <dbReference type="NCBI Taxonomy" id="525909"/>
    <lineage>
        <taxon>Bacteria</taxon>
        <taxon>Bacillati</taxon>
        <taxon>Actinomycetota</taxon>
        <taxon>Acidimicrobiia</taxon>
        <taxon>Acidimicrobiales</taxon>
        <taxon>Acidimicrobiaceae</taxon>
        <taxon>Acidimicrobium</taxon>
    </lineage>
</organism>
<gene>
    <name evidence="1" type="ordered locus">Afer_1785</name>
</gene>
<dbReference type="RefSeq" id="WP_015799176.1">
    <property type="nucleotide sequence ID" value="NC_013124.1"/>
</dbReference>
<keyword evidence="2" id="KW-1185">Reference proteome</keyword>
<name>C7M151_ACIFD</name>
<dbReference type="STRING" id="525909.Afer_1785"/>
<sequence>MSLLEALRQLSAWDLTDADTVGTVALVIAAEPTTPPELTSALRLLVAHPRVGVEVLALANRVLGVIDPLEEAYRAGIELADHLESCGLHGRGGELAVGPTLVARRGVGPSTVETCTWRLLPDELVRVVANRHRARLFATADLAVLVDGRRILPSRYGWPRLAPGLAQLEGGADAVEA</sequence>
<dbReference type="KEGG" id="afo:Afer_1785"/>
<evidence type="ECO:0000313" key="1">
    <source>
        <dbReference type="EMBL" id="ACU54699.1"/>
    </source>
</evidence>
<accession>C7M151</accession>
<reference evidence="1 2" key="1">
    <citation type="journal article" date="2009" name="Stand. Genomic Sci.">
        <title>Complete genome sequence of Acidimicrobium ferrooxidans type strain (ICP).</title>
        <authorList>
            <person name="Clum A."/>
            <person name="Nolan M."/>
            <person name="Lang E."/>
            <person name="Glavina Del Rio T."/>
            <person name="Tice H."/>
            <person name="Copeland A."/>
            <person name="Cheng J.F."/>
            <person name="Lucas S."/>
            <person name="Chen F."/>
            <person name="Bruce D."/>
            <person name="Goodwin L."/>
            <person name="Pitluck S."/>
            <person name="Ivanova N."/>
            <person name="Mavrommatis K."/>
            <person name="Mikhailova N."/>
            <person name="Pati A."/>
            <person name="Chen A."/>
            <person name="Palaniappan K."/>
            <person name="Goker M."/>
            <person name="Spring S."/>
            <person name="Land M."/>
            <person name="Hauser L."/>
            <person name="Chang Y.J."/>
            <person name="Jeffries C.C."/>
            <person name="Chain P."/>
            <person name="Bristow J."/>
            <person name="Eisen J.A."/>
            <person name="Markowitz V."/>
            <person name="Hugenholtz P."/>
            <person name="Kyrpides N.C."/>
            <person name="Klenk H.P."/>
            <person name="Lapidus A."/>
        </authorList>
    </citation>
    <scope>NUCLEOTIDE SEQUENCE [LARGE SCALE GENOMIC DNA]</scope>
    <source>
        <strain evidence="2">DSM 10331 / JCM 15462 / NBRC 103882 / ICP</strain>
    </source>
</reference>
<protein>
    <submittedName>
        <fullName evidence="1">Uncharacterized protein</fullName>
    </submittedName>
</protein>
<dbReference type="EMBL" id="CP001631">
    <property type="protein sequence ID" value="ACU54699.1"/>
    <property type="molecule type" value="Genomic_DNA"/>
</dbReference>
<dbReference type="Proteomes" id="UP000000771">
    <property type="component" value="Chromosome"/>
</dbReference>
<dbReference type="eggNOG" id="ENOG5031DEV">
    <property type="taxonomic scope" value="Bacteria"/>
</dbReference>
<evidence type="ECO:0000313" key="2">
    <source>
        <dbReference type="Proteomes" id="UP000000771"/>
    </source>
</evidence>
<proteinExistence type="predicted"/>